<dbReference type="Proteomes" id="UP000694390">
    <property type="component" value="Chromosome 20"/>
</dbReference>
<sequence length="222" mass="22471">WGAGRGEAGGTGAGKGKAPGGGWEQRGGGAAAPVTGSGKHLSAPCQPRPLISAAGSHAAAPPGQDPEPLAGSAGAGKPRPRAEEAAGGSALELAEARRRLLEVEARRRLVLELESRVQQLHRVLVQAELRMAGRAESLARLGSGAGQAQIHLAAHGQRLKKSLRRSRKARQPALLASALGGCVPWAAGKLRRGRAGAPEPPESPFKRSLPGGTPCPGGGTLS</sequence>
<dbReference type="OrthoDB" id="9909452at2759"/>
<organism evidence="2 3">
    <name type="scientific">Gopherus evgoodei</name>
    <name type="common">Goodes thornscrub tortoise</name>
    <dbReference type="NCBI Taxonomy" id="1825980"/>
    <lineage>
        <taxon>Eukaryota</taxon>
        <taxon>Metazoa</taxon>
        <taxon>Chordata</taxon>
        <taxon>Craniata</taxon>
        <taxon>Vertebrata</taxon>
        <taxon>Euteleostomi</taxon>
        <taxon>Archelosauria</taxon>
        <taxon>Testudinata</taxon>
        <taxon>Testudines</taxon>
        <taxon>Cryptodira</taxon>
        <taxon>Durocryptodira</taxon>
        <taxon>Testudinoidea</taxon>
        <taxon>Testudinidae</taxon>
        <taxon>Gopherus</taxon>
    </lineage>
</organism>
<dbReference type="GO" id="GO:0042127">
    <property type="term" value="P:regulation of cell population proliferation"/>
    <property type="evidence" value="ECO:0007669"/>
    <property type="project" value="Ensembl"/>
</dbReference>
<feature type="region of interest" description="Disordered" evidence="1">
    <location>
        <begin position="1"/>
        <end position="90"/>
    </location>
</feature>
<feature type="region of interest" description="Disordered" evidence="1">
    <location>
        <begin position="191"/>
        <end position="222"/>
    </location>
</feature>
<reference evidence="2" key="2">
    <citation type="submission" date="2025-08" db="UniProtKB">
        <authorList>
            <consortium name="Ensembl"/>
        </authorList>
    </citation>
    <scope>IDENTIFICATION</scope>
</reference>
<protein>
    <submittedName>
        <fullName evidence="2">TMF1 regulated nuclear protein 1</fullName>
    </submittedName>
</protein>
<feature type="compositionally biased region" description="Low complexity" evidence="1">
    <location>
        <begin position="52"/>
        <end position="62"/>
    </location>
</feature>
<evidence type="ECO:0000256" key="1">
    <source>
        <dbReference type="SAM" id="MobiDB-lite"/>
    </source>
</evidence>
<accession>A0A8C4YWB9</accession>
<dbReference type="GO" id="GO:0061351">
    <property type="term" value="P:neural precursor cell proliferation"/>
    <property type="evidence" value="ECO:0007669"/>
    <property type="project" value="Ensembl"/>
</dbReference>
<gene>
    <name evidence="2" type="primary">TRNP1</name>
</gene>
<keyword evidence="3" id="KW-1185">Reference proteome</keyword>
<dbReference type="GeneTree" id="ENSGT00390000017418"/>
<reference evidence="2" key="1">
    <citation type="submission" date="2019-06" db="EMBL/GenBank/DDBJ databases">
        <title>G10K-VGP Goodes thornscrub tortoise genome, primary haplotype.</title>
        <authorList>
            <person name="Murphy B."/>
            <person name="Edwards T."/>
            <person name="Rhie A."/>
            <person name="Koren S."/>
            <person name="Phillippy A."/>
            <person name="Fedrigo O."/>
            <person name="Haase B."/>
            <person name="Mountcastle J."/>
            <person name="Lewin H."/>
            <person name="Damas J."/>
            <person name="Howe K."/>
            <person name="Formenti G."/>
            <person name="Myers G."/>
            <person name="Durbin R."/>
            <person name="Jarvis E.D."/>
        </authorList>
    </citation>
    <scope>NUCLEOTIDE SEQUENCE [LARGE SCALE GENOMIC DNA]</scope>
</reference>
<evidence type="ECO:0000313" key="2">
    <source>
        <dbReference type="Ensembl" id="ENSGEVP00005030429.1"/>
    </source>
</evidence>
<name>A0A8C4YWB9_9SAUR</name>
<evidence type="ECO:0000313" key="3">
    <source>
        <dbReference type="Proteomes" id="UP000694390"/>
    </source>
</evidence>
<dbReference type="GO" id="GO:0051726">
    <property type="term" value="P:regulation of cell cycle"/>
    <property type="evidence" value="ECO:0007669"/>
    <property type="project" value="Ensembl"/>
</dbReference>
<feature type="compositionally biased region" description="Gly residues" evidence="1">
    <location>
        <begin position="1"/>
        <end position="30"/>
    </location>
</feature>
<dbReference type="GO" id="GO:0005634">
    <property type="term" value="C:nucleus"/>
    <property type="evidence" value="ECO:0007669"/>
    <property type="project" value="Ensembl"/>
</dbReference>
<dbReference type="GO" id="GO:0000791">
    <property type="term" value="C:euchromatin"/>
    <property type="evidence" value="ECO:0007669"/>
    <property type="project" value="Ensembl"/>
</dbReference>
<proteinExistence type="predicted"/>
<dbReference type="Ensembl" id="ENSGEVT00005031957.1">
    <property type="protein sequence ID" value="ENSGEVP00005030429.1"/>
    <property type="gene ID" value="ENSGEVG00005021261.1"/>
</dbReference>
<reference evidence="2" key="3">
    <citation type="submission" date="2025-09" db="UniProtKB">
        <authorList>
            <consortium name="Ensembl"/>
        </authorList>
    </citation>
    <scope>IDENTIFICATION</scope>
</reference>
<dbReference type="GO" id="GO:0003677">
    <property type="term" value="F:DNA binding"/>
    <property type="evidence" value="ECO:0007669"/>
    <property type="project" value="Ensembl"/>
</dbReference>
<dbReference type="AlphaFoldDB" id="A0A8C4YWB9"/>
<dbReference type="GO" id="GO:0021696">
    <property type="term" value="P:cerebellar cortex morphogenesis"/>
    <property type="evidence" value="ECO:0007669"/>
    <property type="project" value="Ensembl"/>
</dbReference>